<feature type="transmembrane region" description="Helical" evidence="7">
    <location>
        <begin position="196"/>
        <end position="219"/>
    </location>
</feature>
<accession>A0ABT8G1Z0</accession>
<dbReference type="PANTHER" id="PTHR30238:SF0">
    <property type="entry name" value="THYLAKOID MEMBRANE PROTEIN TERC, CHLOROPLASTIC"/>
    <property type="match status" value="1"/>
</dbReference>
<name>A0ABT8G1Z0_9MICO</name>
<proteinExistence type="inferred from homology"/>
<feature type="transmembrane region" description="Helical" evidence="7">
    <location>
        <begin position="78"/>
        <end position="94"/>
    </location>
</feature>
<dbReference type="EMBL" id="JAUHPV010000005">
    <property type="protein sequence ID" value="MDN4473160.1"/>
    <property type="molecule type" value="Genomic_DNA"/>
</dbReference>
<evidence type="ECO:0000256" key="5">
    <source>
        <dbReference type="ARBA" id="ARBA00023136"/>
    </source>
</evidence>
<feature type="transmembrane region" description="Helical" evidence="7">
    <location>
        <begin position="101"/>
        <end position="122"/>
    </location>
</feature>
<reference evidence="8" key="1">
    <citation type="submission" date="2023-06" db="EMBL/GenBank/DDBJ databases">
        <title>SYSU T00b26.</title>
        <authorList>
            <person name="Gao L."/>
            <person name="Fang B.-Z."/>
            <person name="Li W.-J."/>
        </authorList>
    </citation>
    <scope>NUCLEOTIDE SEQUENCE</scope>
    <source>
        <strain evidence="8">SYSU T00b26</strain>
    </source>
</reference>
<dbReference type="RefSeq" id="WP_301128419.1">
    <property type="nucleotide sequence ID" value="NZ_JAUHPV010000005.1"/>
</dbReference>
<evidence type="ECO:0000256" key="6">
    <source>
        <dbReference type="SAM" id="MobiDB-lite"/>
    </source>
</evidence>
<keyword evidence="9" id="KW-1185">Reference proteome</keyword>
<comment type="subcellular location">
    <subcellularLocation>
        <location evidence="1">Membrane</location>
        <topology evidence="1">Multi-pass membrane protein</topology>
    </subcellularLocation>
</comment>
<feature type="transmembrane region" description="Helical" evidence="7">
    <location>
        <begin position="298"/>
        <end position="319"/>
    </location>
</feature>
<feature type="transmembrane region" description="Helical" evidence="7">
    <location>
        <begin position="6"/>
        <end position="26"/>
    </location>
</feature>
<feature type="transmembrane region" description="Helical" evidence="7">
    <location>
        <begin position="225"/>
        <end position="246"/>
    </location>
</feature>
<dbReference type="InterPro" id="IPR022369">
    <property type="entry name" value="Integral_membrane_TerC_rswitch"/>
</dbReference>
<evidence type="ECO:0000256" key="1">
    <source>
        <dbReference type="ARBA" id="ARBA00004141"/>
    </source>
</evidence>
<keyword evidence="3 7" id="KW-0812">Transmembrane</keyword>
<dbReference type="NCBIfam" id="TIGR03718">
    <property type="entry name" value="R_switched_Alx"/>
    <property type="match status" value="1"/>
</dbReference>
<dbReference type="Proteomes" id="UP001172738">
    <property type="component" value="Unassembled WGS sequence"/>
</dbReference>
<gene>
    <name evidence="8" type="ORF">QQX04_09185</name>
</gene>
<evidence type="ECO:0000313" key="9">
    <source>
        <dbReference type="Proteomes" id="UP001172738"/>
    </source>
</evidence>
<evidence type="ECO:0000256" key="7">
    <source>
        <dbReference type="SAM" id="Phobius"/>
    </source>
</evidence>
<feature type="transmembrane region" description="Helical" evidence="7">
    <location>
        <begin position="253"/>
        <end position="273"/>
    </location>
</feature>
<keyword evidence="5 7" id="KW-0472">Membrane</keyword>
<protein>
    <submittedName>
        <fullName evidence="8">TerC family protein</fullName>
    </submittedName>
</protein>
<feature type="transmembrane region" description="Helical" evidence="7">
    <location>
        <begin position="38"/>
        <end position="58"/>
    </location>
</feature>
<feature type="region of interest" description="Disordered" evidence="6">
    <location>
        <begin position="326"/>
        <end position="346"/>
    </location>
</feature>
<evidence type="ECO:0000256" key="4">
    <source>
        <dbReference type="ARBA" id="ARBA00022989"/>
    </source>
</evidence>
<evidence type="ECO:0000313" key="8">
    <source>
        <dbReference type="EMBL" id="MDN4473160.1"/>
    </source>
</evidence>
<evidence type="ECO:0000256" key="3">
    <source>
        <dbReference type="ARBA" id="ARBA00022692"/>
    </source>
</evidence>
<feature type="transmembrane region" description="Helical" evidence="7">
    <location>
        <begin position="128"/>
        <end position="146"/>
    </location>
</feature>
<evidence type="ECO:0000256" key="2">
    <source>
        <dbReference type="ARBA" id="ARBA00007511"/>
    </source>
</evidence>
<organism evidence="8 9">
    <name type="scientific">Demequina zhanjiangensis</name>
    <dbReference type="NCBI Taxonomy" id="3051659"/>
    <lineage>
        <taxon>Bacteria</taxon>
        <taxon>Bacillati</taxon>
        <taxon>Actinomycetota</taxon>
        <taxon>Actinomycetes</taxon>
        <taxon>Micrococcales</taxon>
        <taxon>Demequinaceae</taxon>
        <taxon>Demequina</taxon>
    </lineage>
</organism>
<keyword evidence="4 7" id="KW-1133">Transmembrane helix</keyword>
<comment type="similarity">
    <text evidence="2">Belongs to the TerC family.</text>
</comment>
<sequence>MESPLVWTITIAVLVGMFAFDFFVVVGRPHVPSFKESVSWSVFYIAISLVFGASFWWWSTPDKGAEFLAGYVTEKSLSVDNLFVFLVIMTRFAVPPKLRERVLLIGIALALVFRGIFIAAGAAALNTFHWVFFLFGAFLIYTAIVIGREGGPEEGEAEYKENAFTRLVRRAMPLTDGYRGVHMVVREHGTRMITPLLLVVVALGSTDVMFALDSIPAIFGLTKDPYIVFTANALALLGLRQLFFVVDGLLSRLIYLSYGLALVLGFIGVKMILEALHGNNLPFINGGMPLEQVPVPSTWASLGVIIGVLGIAAAASLIVSKRTGEHLHDPREDVGEPDPSGRDDRA</sequence>
<dbReference type="InterPro" id="IPR005496">
    <property type="entry name" value="Integral_membrane_TerC"/>
</dbReference>
<dbReference type="PANTHER" id="PTHR30238">
    <property type="entry name" value="MEMBRANE BOUND PREDICTED REDOX MODULATOR"/>
    <property type="match status" value="1"/>
</dbReference>
<dbReference type="Pfam" id="PF03741">
    <property type="entry name" value="TerC"/>
    <property type="match status" value="1"/>
</dbReference>
<comment type="caution">
    <text evidence="8">The sequence shown here is derived from an EMBL/GenBank/DDBJ whole genome shotgun (WGS) entry which is preliminary data.</text>
</comment>